<evidence type="ECO:0000313" key="3">
    <source>
        <dbReference type="Proteomes" id="UP000186303"/>
    </source>
</evidence>
<feature type="region of interest" description="Disordered" evidence="1">
    <location>
        <begin position="252"/>
        <end position="340"/>
    </location>
</feature>
<dbReference type="OrthoDB" id="3981028at2759"/>
<gene>
    <name evidence="2" type="ORF">MSYG_2242</name>
</gene>
<dbReference type="VEuPathDB" id="FungiDB:MSYG_2242"/>
<evidence type="ECO:0000313" key="2">
    <source>
        <dbReference type="EMBL" id="SHO77900.1"/>
    </source>
</evidence>
<proteinExistence type="predicted"/>
<organism evidence="2 3">
    <name type="scientific">Malassezia sympodialis (strain ATCC 42132)</name>
    <name type="common">Atopic eczema-associated yeast</name>
    <dbReference type="NCBI Taxonomy" id="1230383"/>
    <lineage>
        <taxon>Eukaryota</taxon>
        <taxon>Fungi</taxon>
        <taxon>Dikarya</taxon>
        <taxon>Basidiomycota</taxon>
        <taxon>Ustilaginomycotina</taxon>
        <taxon>Malasseziomycetes</taxon>
        <taxon>Malasseziales</taxon>
        <taxon>Malasseziaceae</taxon>
        <taxon>Malassezia</taxon>
    </lineage>
</organism>
<dbReference type="STRING" id="1230383.A0A1M8A5Z4"/>
<reference evidence="3" key="1">
    <citation type="journal article" date="2017" name="Nucleic Acids Res.">
        <title>Proteogenomics produces comprehensive and highly accurate protein-coding gene annotation in a complete genome assembly of Malassezia sympodialis.</title>
        <authorList>
            <person name="Zhu Y."/>
            <person name="Engstroem P.G."/>
            <person name="Tellgren-Roth C."/>
            <person name="Baudo C.D."/>
            <person name="Kennell J.C."/>
            <person name="Sun S."/>
            <person name="Billmyre R.B."/>
            <person name="Schroeder M.S."/>
            <person name="Andersson A."/>
            <person name="Holm T."/>
            <person name="Sigurgeirsson B."/>
            <person name="Wu G."/>
            <person name="Sankaranarayanan S.R."/>
            <person name="Siddharthan R."/>
            <person name="Sanyal K."/>
            <person name="Lundeberg J."/>
            <person name="Nystedt B."/>
            <person name="Boekhout T."/>
            <person name="Dawson T.L. Jr."/>
            <person name="Heitman J."/>
            <person name="Scheynius A."/>
            <person name="Lehtioe J."/>
        </authorList>
    </citation>
    <scope>NUCLEOTIDE SEQUENCE [LARGE SCALE GENOMIC DNA]</scope>
    <source>
        <strain evidence="3">ATCC 42132</strain>
    </source>
</reference>
<name>A0A1M8A5Z4_MALS4</name>
<feature type="compositionally biased region" description="Polar residues" evidence="1">
    <location>
        <begin position="263"/>
        <end position="273"/>
    </location>
</feature>
<keyword evidence="3" id="KW-1185">Reference proteome</keyword>
<evidence type="ECO:0000256" key="1">
    <source>
        <dbReference type="SAM" id="MobiDB-lite"/>
    </source>
</evidence>
<dbReference type="AlphaFoldDB" id="A0A1M8A5Z4"/>
<dbReference type="EMBL" id="LT671823">
    <property type="protein sequence ID" value="SHO77900.1"/>
    <property type="molecule type" value="Genomic_DNA"/>
</dbReference>
<accession>A0A1M8A5Z4</accession>
<sequence length="400" mass="44829">MADPLREPCVNATQAFLRKDYVQCLLDIEKALESTHEGLDTSLEQLLVLRFTVVSTISAHAAVRARVTKALHHAEDVHAHKLEHMLNMGPNSLFTQLWYECLYALARGPAPETLPTSIALTPVAEQVLLRIPTPVLTSAILMALQMDTLANAAAPTSARSQIARQTCECFFSAVVQADDIHHDAEKYERILRLYTIQVLGLYLGEWDYAYGFVEYSTLPSPTKLDVLNALSTAQENEKHKVEREIEVLRHAQQQYESEKSRRSAATPQDTPSKQMAPVPLAKPNETVARPTVQRTPSIRGRPASLTAEPSPSPLSHADQRKHLQQYLQRRPRPEPTVSPVQSRSTWWSLFLSHITHERALSAILLLVVALLFRSSSGRHGSKSPSWLAIIKQRLLDTIRM</sequence>
<dbReference type="Proteomes" id="UP000186303">
    <property type="component" value="Chromosome 3"/>
</dbReference>
<protein>
    <submittedName>
        <fullName evidence="2">Uncharacterized protein</fullName>
    </submittedName>
</protein>